<dbReference type="RefSeq" id="WP_091344586.1">
    <property type="nucleotide sequence ID" value="NZ_FMHV01000002.1"/>
</dbReference>
<gene>
    <name evidence="3" type="ORF">GA0070624_4710</name>
</gene>
<protein>
    <submittedName>
        <fullName evidence="3">Asp23 family, cell envelope-related function</fullName>
    </submittedName>
</protein>
<feature type="region of interest" description="Disordered" evidence="2">
    <location>
        <begin position="1"/>
        <end position="24"/>
    </location>
</feature>
<evidence type="ECO:0000256" key="2">
    <source>
        <dbReference type="SAM" id="MobiDB-lite"/>
    </source>
</evidence>
<accession>A0A1C6SUU8</accession>
<dbReference type="AlphaFoldDB" id="A0A1C6SUU8"/>
<dbReference type="STRING" id="568872.GA0070624_4710"/>
<sequence>MTGTLPRRGRTAHAHADAAPGRTEDRACRLAEDATRHIPGVYAPAAVTVRADGQAARVYLDLLVGYGEHLPTITEAVRRRVAARIEAHTGLPVQGVTITVVDVVLPGEEPG</sequence>
<proteinExistence type="inferred from homology"/>
<evidence type="ECO:0000313" key="3">
    <source>
        <dbReference type="EMBL" id="SCL33311.1"/>
    </source>
</evidence>
<dbReference type="EMBL" id="FMHV01000002">
    <property type="protein sequence ID" value="SCL33311.1"/>
    <property type="molecule type" value="Genomic_DNA"/>
</dbReference>
<dbReference type="InterPro" id="IPR005531">
    <property type="entry name" value="Asp23"/>
</dbReference>
<organism evidence="3 4">
    <name type="scientific">Micromonospora rhizosphaerae</name>
    <dbReference type="NCBI Taxonomy" id="568872"/>
    <lineage>
        <taxon>Bacteria</taxon>
        <taxon>Bacillati</taxon>
        <taxon>Actinomycetota</taxon>
        <taxon>Actinomycetes</taxon>
        <taxon>Micromonosporales</taxon>
        <taxon>Micromonosporaceae</taxon>
        <taxon>Micromonospora</taxon>
    </lineage>
</organism>
<evidence type="ECO:0000313" key="4">
    <source>
        <dbReference type="Proteomes" id="UP000199413"/>
    </source>
</evidence>
<dbReference type="Proteomes" id="UP000199413">
    <property type="component" value="Unassembled WGS sequence"/>
</dbReference>
<dbReference type="OrthoDB" id="3398125at2"/>
<evidence type="ECO:0000256" key="1">
    <source>
        <dbReference type="ARBA" id="ARBA00005721"/>
    </source>
</evidence>
<dbReference type="Pfam" id="PF03780">
    <property type="entry name" value="Asp23"/>
    <property type="match status" value="1"/>
</dbReference>
<keyword evidence="4" id="KW-1185">Reference proteome</keyword>
<comment type="similarity">
    <text evidence="1">Belongs to the asp23 family.</text>
</comment>
<reference evidence="4" key="1">
    <citation type="submission" date="2016-06" db="EMBL/GenBank/DDBJ databases">
        <authorList>
            <person name="Varghese N."/>
            <person name="Submissions Spin"/>
        </authorList>
    </citation>
    <scope>NUCLEOTIDE SEQUENCE [LARGE SCALE GENOMIC DNA]</scope>
    <source>
        <strain evidence="4">DSM 45431</strain>
    </source>
</reference>
<name>A0A1C6SUU8_9ACTN</name>